<keyword evidence="6" id="KW-1185">Reference proteome</keyword>
<keyword evidence="2" id="KW-0378">Hydrolase</keyword>
<comment type="caution">
    <text evidence="5">The sequence shown here is derived from an EMBL/GenBank/DDBJ whole genome shotgun (WGS) entry which is preliminary data.</text>
</comment>
<dbReference type="Pfam" id="PF00445">
    <property type="entry name" value="Ribonuclease_T2"/>
    <property type="match status" value="1"/>
</dbReference>
<dbReference type="EMBL" id="JAYDYQ010001087">
    <property type="protein sequence ID" value="KAK4490237.1"/>
    <property type="molecule type" value="Genomic_DNA"/>
</dbReference>
<feature type="signal peptide" evidence="4">
    <location>
        <begin position="1"/>
        <end position="20"/>
    </location>
</feature>
<dbReference type="PANTHER" id="PTHR11240">
    <property type="entry name" value="RIBONUCLEASE T2"/>
    <property type="match status" value="1"/>
</dbReference>
<feature type="chain" id="PRO_5045121553" evidence="4">
    <location>
        <begin position="21"/>
        <end position="242"/>
    </location>
</feature>
<sequence length="242" mass="27766">MEKTIFLILLIITSIPISHQKPREWVAANFDYYKLVLMWPNTFCSINQCGIYSVPLEFTIHGYWPDNKTILLEFCGGRPGRPAFDYGKVKHTLWLDLKLHWPNLIDPTSISFLEHEWERHGLCDTPNPDQNSYFSGAMTWKRNLDVTGSLKDGGVTPDDYTTVKVAKIKEAIVEKAKSLGMNYTPDADAIYVKCIKKNSDAYLSEIVICLDAYDSKIVMCHLRINECQDENVYYLSSPQNLK</sequence>
<dbReference type="CDD" id="cd00374">
    <property type="entry name" value="RNase_T2"/>
    <property type="match status" value="1"/>
</dbReference>
<dbReference type="InterPro" id="IPR001568">
    <property type="entry name" value="RNase_T2-like"/>
</dbReference>
<dbReference type="PANTHER" id="PTHR11240:SF22">
    <property type="entry name" value="RIBONUCLEASE T2"/>
    <property type="match status" value="1"/>
</dbReference>
<evidence type="ECO:0000256" key="2">
    <source>
        <dbReference type="ARBA" id="ARBA00022759"/>
    </source>
</evidence>
<evidence type="ECO:0000256" key="1">
    <source>
        <dbReference type="ARBA" id="ARBA00007469"/>
    </source>
</evidence>
<protein>
    <submittedName>
        <fullName evidence="5">Uncharacterized protein</fullName>
    </submittedName>
</protein>
<dbReference type="InterPro" id="IPR033130">
    <property type="entry name" value="RNase_T2_His_AS_2"/>
</dbReference>
<name>A0ABR0DM67_9LAMI</name>
<keyword evidence="4" id="KW-0732">Signal</keyword>
<proteinExistence type="inferred from homology"/>
<reference evidence="5 6" key="1">
    <citation type="journal article" date="2023" name="bioRxiv">
        <title>Genome report: Whole genome sequence and annotation of Penstemon davidsonii.</title>
        <authorList>
            <person name="Ostevik K.L."/>
            <person name="Alabady M."/>
            <person name="Zhang M."/>
            <person name="Rausher M.D."/>
        </authorList>
    </citation>
    <scope>NUCLEOTIDE SEQUENCE [LARGE SCALE GENOMIC DNA]</scope>
    <source>
        <strain evidence="5">DNT005</strain>
        <tissue evidence="5">Whole leaf</tissue>
    </source>
</reference>
<dbReference type="PROSITE" id="PS00531">
    <property type="entry name" value="RNASE_T2_2"/>
    <property type="match status" value="1"/>
</dbReference>
<dbReference type="Gene3D" id="3.90.730.10">
    <property type="entry name" value="Ribonuclease T2-like"/>
    <property type="match status" value="1"/>
</dbReference>
<keyword evidence="2" id="KW-0255">Endonuclease</keyword>
<evidence type="ECO:0000256" key="3">
    <source>
        <dbReference type="RuleBase" id="RU004328"/>
    </source>
</evidence>
<keyword evidence="2" id="KW-0540">Nuclease</keyword>
<evidence type="ECO:0000313" key="6">
    <source>
        <dbReference type="Proteomes" id="UP001291926"/>
    </source>
</evidence>
<gene>
    <name evidence="5" type="ORF">RD792_000897</name>
</gene>
<dbReference type="InterPro" id="IPR036430">
    <property type="entry name" value="RNase_T2-like_sf"/>
</dbReference>
<dbReference type="SUPFAM" id="SSF55895">
    <property type="entry name" value="Ribonuclease Rh-like"/>
    <property type="match status" value="1"/>
</dbReference>
<comment type="similarity">
    <text evidence="1 3">Belongs to the RNase T2 family.</text>
</comment>
<dbReference type="Proteomes" id="UP001291926">
    <property type="component" value="Unassembled WGS sequence"/>
</dbReference>
<organism evidence="5 6">
    <name type="scientific">Penstemon davidsonii</name>
    <dbReference type="NCBI Taxonomy" id="160366"/>
    <lineage>
        <taxon>Eukaryota</taxon>
        <taxon>Viridiplantae</taxon>
        <taxon>Streptophyta</taxon>
        <taxon>Embryophyta</taxon>
        <taxon>Tracheophyta</taxon>
        <taxon>Spermatophyta</taxon>
        <taxon>Magnoliopsida</taxon>
        <taxon>eudicotyledons</taxon>
        <taxon>Gunneridae</taxon>
        <taxon>Pentapetalae</taxon>
        <taxon>asterids</taxon>
        <taxon>lamiids</taxon>
        <taxon>Lamiales</taxon>
        <taxon>Plantaginaceae</taxon>
        <taxon>Cheloneae</taxon>
        <taxon>Penstemon</taxon>
    </lineage>
</organism>
<evidence type="ECO:0000313" key="5">
    <source>
        <dbReference type="EMBL" id="KAK4490237.1"/>
    </source>
</evidence>
<accession>A0ABR0DM67</accession>
<evidence type="ECO:0000256" key="4">
    <source>
        <dbReference type="SAM" id="SignalP"/>
    </source>
</evidence>